<accession>A0ABP7VZV8</accession>
<dbReference type="Gene3D" id="2.40.70.10">
    <property type="entry name" value="Acid Proteases"/>
    <property type="match status" value="1"/>
</dbReference>
<evidence type="ECO:0008006" key="3">
    <source>
        <dbReference type="Google" id="ProtNLM"/>
    </source>
</evidence>
<dbReference type="InterPro" id="IPR021109">
    <property type="entry name" value="Peptidase_aspartic_dom_sf"/>
</dbReference>
<gene>
    <name evidence="1" type="ORF">GCM10022389_24950</name>
</gene>
<organism evidence="1 2">
    <name type="scientific">Flavobacterium cheonanense</name>
    <dbReference type="NCBI Taxonomy" id="706183"/>
    <lineage>
        <taxon>Bacteria</taxon>
        <taxon>Pseudomonadati</taxon>
        <taxon>Bacteroidota</taxon>
        <taxon>Flavobacteriia</taxon>
        <taxon>Flavobacteriales</taxon>
        <taxon>Flavobacteriaceae</taxon>
        <taxon>Flavobacterium</taxon>
    </lineage>
</organism>
<reference evidence="2" key="1">
    <citation type="journal article" date="2019" name="Int. J. Syst. Evol. Microbiol.">
        <title>The Global Catalogue of Microorganisms (GCM) 10K type strain sequencing project: providing services to taxonomists for standard genome sequencing and annotation.</title>
        <authorList>
            <consortium name="The Broad Institute Genomics Platform"/>
            <consortium name="The Broad Institute Genome Sequencing Center for Infectious Disease"/>
            <person name="Wu L."/>
            <person name="Ma J."/>
        </authorList>
    </citation>
    <scope>NUCLEOTIDE SEQUENCE [LARGE SCALE GENOMIC DNA]</scope>
    <source>
        <strain evidence="2">JCM 17069</strain>
    </source>
</reference>
<dbReference type="Pfam" id="PF13650">
    <property type="entry name" value="Asp_protease_2"/>
    <property type="match status" value="1"/>
</dbReference>
<proteinExistence type="predicted"/>
<evidence type="ECO:0000313" key="2">
    <source>
        <dbReference type="Proteomes" id="UP001500367"/>
    </source>
</evidence>
<dbReference type="Proteomes" id="UP001500367">
    <property type="component" value="Unassembled WGS sequence"/>
</dbReference>
<evidence type="ECO:0000313" key="1">
    <source>
        <dbReference type="EMBL" id="GAA4077982.1"/>
    </source>
</evidence>
<dbReference type="InterPro" id="IPR034122">
    <property type="entry name" value="Retropepsin-like_bacterial"/>
</dbReference>
<protein>
    <recommendedName>
        <fullName evidence="3">Acid protease</fullName>
    </recommendedName>
</protein>
<sequence>MFDYFCLNVNYEYMKDFQDVLKKAKYKKIAFKVSKTQHLLIKASINGVKGNFILDTGASNSCVGFESVELFQLIAKKSKTRAAGAGATGMFTQVAKNNTLQLGRWKETDFHLVIFDLSHVNEALQQYKAKPVHGIIGADILLQGKAIIDYYNHCLYLK</sequence>
<dbReference type="SUPFAM" id="SSF50630">
    <property type="entry name" value="Acid proteases"/>
    <property type="match status" value="1"/>
</dbReference>
<dbReference type="CDD" id="cd05483">
    <property type="entry name" value="retropepsin_like_bacteria"/>
    <property type="match status" value="1"/>
</dbReference>
<comment type="caution">
    <text evidence="1">The sequence shown here is derived from an EMBL/GenBank/DDBJ whole genome shotgun (WGS) entry which is preliminary data.</text>
</comment>
<keyword evidence="2" id="KW-1185">Reference proteome</keyword>
<dbReference type="EMBL" id="BAABCT010000007">
    <property type="protein sequence ID" value="GAA4077982.1"/>
    <property type="molecule type" value="Genomic_DNA"/>
</dbReference>
<name>A0ABP7VZV8_9FLAO</name>